<evidence type="ECO:0000313" key="1">
    <source>
        <dbReference type="EMBL" id="QGF23598.1"/>
    </source>
</evidence>
<name>A0A5Q2FA89_9ACTN</name>
<accession>A0A5Q2FA89</accession>
<evidence type="ECO:0000313" key="2">
    <source>
        <dbReference type="Proteomes" id="UP000386847"/>
    </source>
</evidence>
<organism evidence="1 2">
    <name type="scientific">Raineyella fluvialis</name>
    <dbReference type="NCBI Taxonomy" id="2662261"/>
    <lineage>
        <taxon>Bacteria</taxon>
        <taxon>Bacillati</taxon>
        <taxon>Actinomycetota</taxon>
        <taxon>Actinomycetes</taxon>
        <taxon>Propionibacteriales</taxon>
        <taxon>Propionibacteriaceae</taxon>
        <taxon>Raineyella</taxon>
    </lineage>
</organism>
<dbReference type="AlphaFoldDB" id="A0A5Q2FA89"/>
<sequence length="110" mass="13190">MDRMAARIHLDKLRDRDFRIILRRRMQSSHLEHRIVEDYSGREGVLLIQDTVSEIELMKFARNTIHKWTFRIFDDFFKKISSRQAREAAEWVGVPLEVLDDLDLSPSLYE</sequence>
<keyword evidence="2" id="KW-1185">Reference proteome</keyword>
<protein>
    <submittedName>
        <fullName evidence="1">Uncharacterized protein</fullName>
    </submittedName>
</protein>
<proteinExistence type="predicted"/>
<gene>
    <name evidence="1" type="ORF">Rai3103_07875</name>
</gene>
<dbReference type="KEGG" id="rain:Rai3103_07875"/>
<dbReference type="EMBL" id="CP045725">
    <property type="protein sequence ID" value="QGF23598.1"/>
    <property type="molecule type" value="Genomic_DNA"/>
</dbReference>
<reference evidence="1 2" key="1">
    <citation type="submission" date="2019-10" db="EMBL/GenBank/DDBJ databases">
        <title>Genomic analysis of Raineyella sp. CBA3103.</title>
        <authorList>
            <person name="Roh S.W."/>
        </authorList>
    </citation>
    <scope>NUCLEOTIDE SEQUENCE [LARGE SCALE GENOMIC DNA]</scope>
    <source>
        <strain evidence="1 2">CBA3103</strain>
    </source>
</reference>
<dbReference type="RefSeq" id="WP_153572129.1">
    <property type="nucleotide sequence ID" value="NZ_CP045725.1"/>
</dbReference>
<dbReference type="Proteomes" id="UP000386847">
    <property type="component" value="Chromosome"/>
</dbReference>